<feature type="transmembrane region" description="Helical" evidence="1">
    <location>
        <begin position="204"/>
        <end position="226"/>
    </location>
</feature>
<evidence type="ECO:0000256" key="1">
    <source>
        <dbReference type="SAM" id="Phobius"/>
    </source>
</evidence>
<accession>A0A6J4P8U8</accession>
<dbReference type="EMBL" id="CADCUT010000092">
    <property type="protein sequence ID" value="CAA9405960.1"/>
    <property type="molecule type" value="Genomic_DNA"/>
</dbReference>
<reference evidence="2" key="1">
    <citation type="submission" date="2020-02" db="EMBL/GenBank/DDBJ databases">
        <authorList>
            <person name="Meier V. D."/>
        </authorList>
    </citation>
    <scope>NUCLEOTIDE SEQUENCE</scope>
    <source>
        <strain evidence="2">AVDCRST_MAG03</strain>
    </source>
</reference>
<protein>
    <submittedName>
        <fullName evidence="2">Uncharacterized protein</fullName>
    </submittedName>
</protein>
<dbReference type="AlphaFoldDB" id="A0A6J4P8U8"/>
<organism evidence="2">
    <name type="scientific">uncultured Rubrobacteraceae bacterium</name>
    <dbReference type="NCBI Taxonomy" id="349277"/>
    <lineage>
        <taxon>Bacteria</taxon>
        <taxon>Bacillati</taxon>
        <taxon>Actinomycetota</taxon>
        <taxon>Rubrobacteria</taxon>
        <taxon>Rubrobacterales</taxon>
        <taxon>Rubrobacteraceae</taxon>
        <taxon>environmental samples</taxon>
    </lineage>
</organism>
<keyword evidence="1" id="KW-0812">Transmembrane</keyword>
<feature type="transmembrane region" description="Helical" evidence="1">
    <location>
        <begin position="232"/>
        <end position="250"/>
    </location>
</feature>
<sequence>MASPGRPRRHERAVGTSERAYRSLLRAYPRGLRGEYGDEMARCFRDLCREGLEKGGGLGLAALWARTLPELFYSALKERSTMLARTAYRSVVGVALATAFILLVPLLAGWAWDLADFIFAGAIIFGTGLTFVLVARGASNIAYRAAVGVALAAAFILVWVTGAVGIIGSEDDNANLMYFGVLAVGIVGAIVARLRPHGMARALFATALAQAFVALIVLIFGLGLPWSPPVEILALNGFFIALFLGSAVLFRYAARGQAPAGAGT</sequence>
<evidence type="ECO:0000313" key="2">
    <source>
        <dbReference type="EMBL" id="CAA9405960.1"/>
    </source>
</evidence>
<keyword evidence="1" id="KW-1133">Transmembrane helix</keyword>
<gene>
    <name evidence="2" type="ORF">AVDCRST_MAG03-1532</name>
</gene>
<feature type="transmembrane region" description="Helical" evidence="1">
    <location>
        <begin position="147"/>
        <end position="168"/>
    </location>
</feature>
<name>A0A6J4P8U8_9ACTN</name>
<proteinExistence type="predicted"/>
<feature type="transmembrane region" description="Helical" evidence="1">
    <location>
        <begin position="174"/>
        <end position="192"/>
    </location>
</feature>
<keyword evidence="1" id="KW-0472">Membrane</keyword>
<feature type="transmembrane region" description="Helical" evidence="1">
    <location>
        <begin position="87"/>
        <end position="111"/>
    </location>
</feature>
<feature type="transmembrane region" description="Helical" evidence="1">
    <location>
        <begin position="117"/>
        <end position="135"/>
    </location>
</feature>